<dbReference type="STRING" id="1415166.NONO_c73210"/>
<dbReference type="AlphaFoldDB" id="W5TS22"/>
<dbReference type="GO" id="GO:0003677">
    <property type="term" value="F:DNA binding"/>
    <property type="evidence" value="ECO:0007669"/>
    <property type="project" value="UniProtKB-KW"/>
</dbReference>
<dbReference type="PATRIC" id="fig|1415166.3.peg.7513"/>
<reference evidence="5 6" key="1">
    <citation type="journal article" date="2014" name="Appl. Environ. Microbiol.">
        <title>Insights into the Microbial Degradation of Rubber and Gutta-Percha by Analysis of the Complete Genome of Nocardia nova SH22a.</title>
        <authorList>
            <person name="Luo Q."/>
            <person name="Hiessl S."/>
            <person name="Poehlein A."/>
            <person name="Daniel R."/>
            <person name="Steinbuchel A."/>
        </authorList>
    </citation>
    <scope>NUCLEOTIDE SEQUENCE [LARGE SCALE GENOMIC DNA]</scope>
    <source>
        <strain evidence="5">SH22a</strain>
    </source>
</reference>
<dbReference type="KEGG" id="nno:NONO_c73210"/>
<keyword evidence="6" id="KW-1185">Reference proteome</keyword>
<gene>
    <name evidence="5" type="ORF">NONO_c73210</name>
</gene>
<dbReference type="PANTHER" id="PTHR30349">
    <property type="entry name" value="PHAGE INTEGRASE-RELATED"/>
    <property type="match status" value="1"/>
</dbReference>
<evidence type="ECO:0000313" key="6">
    <source>
        <dbReference type="Proteomes" id="UP000019150"/>
    </source>
</evidence>
<comment type="similarity">
    <text evidence="1">Belongs to the 'phage' integrase family.</text>
</comment>
<evidence type="ECO:0000256" key="2">
    <source>
        <dbReference type="ARBA" id="ARBA00023125"/>
    </source>
</evidence>
<keyword evidence="2" id="KW-0238">DNA-binding</keyword>
<evidence type="ECO:0000256" key="3">
    <source>
        <dbReference type="ARBA" id="ARBA00023172"/>
    </source>
</evidence>
<dbReference type="GO" id="GO:0006310">
    <property type="term" value="P:DNA recombination"/>
    <property type="evidence" value="ECO:0007669"/>
    <property type="project" value="UniProtKB-KW"/>
</dbReference>
<dbReference type="HOGENOM" id="CLU_027562_17_1_11"/>
<evidence type="ECO:0000313" key="5">
    <source>
        <dbReference type="EMBL" id="AHH22077.1"/>
    </source>
</evidence>
<dbReference type="InterPro" id="IPR050090">
    <property type="entry name" value="Tyrosine_recombinase_XerCD"/>
</dbReference>
<proteinExistence type="inferred from homology"/>
<dbReference type="InterPro" id="IPR010998">
    <property type="entry name" value="Integrase_recombinase_N"/>
</dbReference>
<dbReference type="Proteomes" id="UP000019150">
    <property type="component" value="Chromosome"/>
</dbReference>
<organism evidence="5 6">
    <name type="scientific">Nocardia nova SH22a</name>
    <dbReference type="NCBI Taxonomy" id="1415166"/>
    <lineage>
        <taxon>Bacteria</taxon>
        <taxon>Bacillati</taxon>
        <taxon>Actinomycetota</taxon>
        <taxon>Actinomycetes</taxon>
        <taxon>Mycobacteriales</taxon>
        <taxon>Nocardiaceae</taxon>
        <taxon>Nocardia</taxon>
    </lineage>
</organism>
<sequence>MPSNSSKSFRTPGKKRKRQYGEGSLYQRADGMWVGTVSMPPGPDGRRQRAKPVYSRDKIEAMAKLDALKDDLRNGIEPIPKQKIRVDDRMRRWADRKSKHWGPNHYKNVLATINQQVSRSIGHADFKSLTTDHIHYMLDWMDSQTKIQKTKGDDGTITETEVPKWKSRTKQIAYDRVRDWLDDELKERPKMIRENVAALVERPEAISEERGTHTDEQARTVLEKALERDDPLVTLWTARYVSGLRQAELLGMTKERINFEDLTWDISWTMQQLPLKPGMKNSDDPNRFEINNDAYEHIPVYGNMALVRPKTKKPRIQPLPAEFAFMLRTYLDNSKPNEWGLVWTTATGKPIRREYENEAWRNAQELADVPIITGHGTRHTANSLIPMDEAHRQKFLGQSTARANRIYLHADLQKLREGQNALAGMLLPEKLVPGATR</sequence>
<feature type="region of interest" description="Disordered" evidence="4">
    <location>
        <begin position="1"/>
        <end position="54"/>
    </location>
</feature>
<dbReference type="Gene3D" id="1.10.443.10">
    <property type="entry name" value="Intergrase catalytic core"/>
    <property type="match status" value="1"/>
</dbReference>
<dbReference type="SUPFAM" id="SSF56349">
    <property type="entry name" value="DNA breaking-rejoining enzymes"/>
    <property type="match status" value="1"/>
</dbReference>
<dbReference type="Gene3D" id="1.10.150.130">
    <property type="match status" value="1"/>
</dbReference>
<dbReference type="eggNOG" id="COG0582">
    <property type="taxonomic scope" value="Bacteria"/>
</dbReference>
<evidence type="ECO:0000256" key="4">
    <source>
        <dbReference type="SAM" id="MobiDB-lite"/>
    </source>
</evidence>
<dbReference type="PANTHER" id="PTHR30349:SF41">
    <property type="entry name" value="INTEGRASE_RECOMBINASE PROTEIN MJ0367-RELATED"/>
    <property type="match status" value="1"/>
</dbReference>
<accession>W5TS22</accession>
<keyword evidence="3" id="KW-0233">DNA recombination</keyword>
<dbReference type="InterPro" id="IPR013762">
    <property type="entry name" value="Integrase-like_cat_sf"/>
</dbReference>
<dbReference type="GO" id="GO:0015074">
    <property type="term" value="P:DNA integration"/>
    <property type="evidence" value="ECO:0007669"/>
    <property type="project" value="InterPro"/>
</dbReference>
<dbReference type="EMBL" id="CP006850">
    <property type="protein sequence ID" value="AHH22077.1"/>
    <property type="molecule type" value="Genomic_DNA"/>
</dbReference>
<evidence type="ECO:0000256" key="1">
    <source>
        <dbReference type="ARBA" id="ARBA00008857"/>
    </source>
</evidence>
<protein>
    <submittedName>
        <fullName evidence="5">Putative phage integrase</fullName>
    </submittedName>
</protein>
<dbReference type="InterPro" id="IPR011010">
    <property type="entry name" value="DNA_brk_join_enz"/>
</dbReference>
<name>W5TS22_9NOCA</name>